<dbReference type="Pfam" id="PF13411">
    <property type="entry name" value="MerR_1"/>
    <property type="match status" value="1"/>
</dbReference>
<name>A0ABP7IDH8_9ACTN</name>
<dbReference type="PANTHER" id="PTHR30204">
    <property type="entry name" value="REDOX-CYCLING DRUG-SENSING TRANSCRIPTIONAL ACTIVATOR SOXR"/>
    <property type="match status" value="1"/>
</dbReference>
<dbReference type="Pfam" id="PF00376">
    <property type="entry name" value="MerR"/>
    <property type="match status" value="1"/>
</dbReference>
<dbReference type="InterPro" id="IPR047057">
    <property type="entry name" value="MerR_fam"/>
</dbReference>
<dbReference type="RefSeq" id="WP_344942167.1">
    <property type="nucleotide sequence ID" value="NZ_BAAAZR010000009.1"/>
</dbReference>
<feature type="domain" description="HTH merR-type" evidence="2">
    <location>
        <begin position="126"/>
        <end position="195"/>
    </location>
</feature>
<dbReference type="Proteomes" id="UP001500888">
    <property type="component" value="Unassembled WGS sequence"/>
</dbReference>
<accession>A0ABP7IDH8</accession>
<dbReference type="InterPro" id="IPR009061">
    <property type="entry name" value="DNA-bd_dom_put_sf"/>
</dbReference>
<feature type="domain" description="HTH merR-type" evidence="2">
    <location>
        <begin position="13"/>
        <end position="47"/>
    </location>
</feature>
<keyword evidence="1" id="KW-0238">DNA-binding</keyword>
<evidence type="ECO:0000256" key="1">
    <source>
        <dbReference type="ARBA" id="ARBA00023125"/>
    </source>
</evidence>
<dbReference type="Gene3D" id="1.10.1660.10">
    <property type="match status" value="2"/>
</dbReference>
<organism evidence="3 4">
    <name type="scientific">Sphaerisporangium flaviroseum</name>
    <dbReference type="NCBI Taxonomy" id="509199"/>
    <lineage>
        <taxon>Bacteria</taxon>
        <taxon>Bacillati</taxon>
        <taxon>Actinomycetota</taxon>
        <taxon>Actinomycetes</taxon>
        <taxon>Streptosporangiales</taxon>
        <taxon>Streptosporangiaceae</taxon>
        <taxon>Sphaerisporangium</taxon>
    </lineage>
</organism>
<evidence type="ECO:0000313" key="4">
    <source>
        <dbReference type="Proteomes" id="UP001500888"/>
    </source>
</evidence>
<dbReference type="PANTHER" id="PTHR30204:SF93">
    <property type="entry name" value="HTH MERR-TYPE DOMAIN-CONTAINING PROTEIN"/>
    <property type="match status" value="1"/>
</dbReference>
<proteinExistence type="predicted"/>
<comment type="caution">
    <text evidence="3">The sequence shown here is derived from an EMBL/GenBank/DDBJ whole genome shotgun (WGS) entry which is preliminary data.</text>
</comment>
<dbReference type="InterPro" id="IPR000551">
    <property type="entry name" value="MerR-type_HTH_dom"/>
</dbReference>
<dbReference type="EMBL" id="BAAAZR010000009">
    <property type="protein sequence ID" value="GAA3815705.1"/>
    <property type="molecule type" value="Genomic_DNA"/>
</dbReference>
<evidence type="ECO:0000313" key="3">
    <source>
        <dbReference type="EMBL" id="GAA3815705.1"/>
    </source>
</evidence>
<keyword evidence="4" id="KW-1185">Reference proteome</keyword>
<evidence type="ECO:0000259" key="2">
    <source>
        <dbReference type="PROSITE" id="PS50937"/>
    </source>
</evidence>
<protein>
    <submittedName>
        <fullName evidence="3">MerR family transcriptional regulator</fullName>
    </submittedName>
</protein>
<sequence>MSREEAGLRPIDLARTAGISTQQIRNYADAGILPPAPRSPAGYRRFGVAHRRALLTYRALARGYGWDTARAIMQAVHAGDLPLALTLVDAAHAMLHEQRLSLQATGEALEAVAEETPDASAPPRSGMRIGEVAASLGVRASALRVWESAGLLTPGREPGTGYRRFGSADVRDARMINMLRQGRYPLSQIQPVLDGLRRTGSSDALRAAIAQRREGLHQRATAMLEGAGHLHHYVTGEDQAAGDAPRHGR</sequence>
<gene>
    <name evidence="3" type="ORF">GCM10022226_40590</name>
</gene>
<reference evidence="4" key="1">
    <citation type="journal article" date="2019" name="Int. J. Syst. Evol. Microbiol.">
        <title>The Global Catalogue of Microorganisms (GCM) 10K type strain sequencing project: providing services to taxonomists for standard genome sequencing and annotation.</title>
        <authorList>
            <consortium name="The Broad Institute Genomics Platform"/>
            <consortium name="The Broad Institute Genome Sequencing Center for Infectious Disease"/>
            <person name="Wu L."/>
            <person name="Ma J."/>
        </authorList>
    </citation>
    <scope>NUCLEOTIDE SEQUENCE [LARGE SCALE GENOMIC DNA]</scope>
    <source>
        <strain evidence="4">JCM 16908</strain>
    </source>
</reference>
<dbReference type="SMART" id="SM00422">
    <property type="entry name" value="HTH_MERR"/>
    <property type="match status" value="2"/>
</dbReference>
<dbReference type="SUPFAM" id="SSF46955">
    <property type="entry name" value="Putative DNA-binding domain"/>
    <property type="match status" value="2"/>
</dbReference>
<dbReference type="PROSITE" id="PS50937">
    <property type="entry name" value="HTH_MERR_2"/>
    <property type="match status" value="2"/>
</dbReference>